<dbReference type="OrthoDB" id="273711at2"/>
<gene>
    <name evidence="2" type="ORF">Pla8534_59090</name>
</gene>
<keyword evidence="3" id="KW-1185">Reference proteome</keyword>
<evidence type="ECO:0008006" key="4">
    <source>
        <dbReference type="Google" id="ProtNLM"/>
    </source>
</evidence>
<dbReference type="InterPro" id="IPR011467">
    <property type="entry name" value="DUF1573"/>
</dbReference>
<dbReference type="InterPro" id="IPR013783">
    <property type="entry name" value="Ig-like_fold"/>
</dbReference>
<accession>A0A518E1T1</accession>
<dbReference type="PANTHER" id="PTHR37833">
    <property type="entry name" value="LIPOPROTEIN-RELATED"/>
    <property type="match status" value="1"/>
</dbReference>
<dbReference type="Pfam" id="PF07610">
    <property type="entry name" value="DUF1573"/>
    <property type="match status" value="1"/>
</dbReference>
<evidence type="ECO:0000256" key="1">
    <source>
        <dbReference type="SAM" id="SignalP"/>
    </source>
</evidence>
<organism evidence="2 3">
    <name type="scientific">Lignipirellula cremea</name>
    <dbReference type="NCBI Taxonomy" id="2528010"/>
    <lineage>
        <taxon>Bacteria</taxon>
        <taxon>Pseudomonadati</taxon>
        <taxon>Planctomycetota</taxon>
        <taxon>Planctomycetia</taxon>
        <taxon>Pirellulales</taxon>
        <taxon>Pirellulaceae</taxon>
        <taxon>Lignipirellula</taxon>
    </lineage>
</organism>
<feature type="chain" id="PRO_5022094638" description="DUF1573 domain-containing protein" evidence="1">
    <location>
        <begin position="22"/>
        <end position="327"/>
    </location>
</feature>
<proteinExistence type="predicted"/>
<dbReference type="RefSeq" id="WP_145056972.1">
    <property type="nucleotide sequence ID" value="NZ_CP036433.1"/>
</dbReference>
<reference evidence="2 3" key="1">
    <citation type="submission" date="2019-02" db="EMBL/GenBank/DDBJ databases">
        <title>Deep-cultivation of Planctomycetes and their phenomic and genomic characterization uncovers novel biology.</title>
        <authorList>
            <person name="Wiegand S."/>
            <person name="Jogler M."/>
            <person name="Boedeker C."/>
            <person name="Pinto D."/>
            <person name="Vollmers J."/>
            <person name="Rivas-Marin E."/>
            <person name="Kohn T."/>
            <person name="Peeters S.H."/>
            <person name="Heuer A."/>
            <person name="Rast P."/>
            <person name="Oberbeckmann S."/>
            <person name="Bunk B."/>
            <person name="Jeske O."/>
            <person name="Meyerdierks A."/>
            <person name="Storesund J.E."/>
            <person name="Kallscheuer N."/>
            <person name="Luecker S."/>
            <person name="Lage O.M."/>
            <person name="Pohl T."/>
            <person name="Merkel B.J."/>
            <person name="Hornburger P."/>
            <person name="Mueller R.-W."/>
            <person name="Bruemmer F."/>
            <person name="Labrenz M."/>
            <person name="Spormann A.M."/>
            <person name="Op den Camp H."/>
            <person name="Overmann J."/>
            <person name="Amann R."/>
            <person name="Jetten M.S.M."/>
            <person name="Mascher T."/>
            <person name="Medema M.H."/>
            <person name="Devos D.P."/>
            <person name="Kaster A.-K."/>
            <person name="Ovreas L."/>
            <person name="Rohde M."/>
            <person name="Galperin M.Y."/>
            <person name="Jogler C."/>
        </authorList>
    </citation>
    <scope>NUCLEOTIDE SEQUENCE [LARGE SCALE GENOMIC DNA]</scope>
    <source>
        <strain evidence="2 3">Pla85_3_4</strain>
    </source>
</reference>
<keyword evidence="1" id="KW-0732">Signal</keyword>
<dbReference type="KEGG" id="lcre:Pla8534_59090"/>
<dbReference type="AlphaFoldDB" id="A0A518E1T1"/>
<evidence type="ECO:0000313" key="3">
    <source>
        <dbReference type="Proteomes" id="UP000317648"/>
    </source>
</evidence>
<feature type="signal peptide" evidence="1">
    <location>
        <begin position="1"/>
        <end position="21"/>
    </location>
</feature>
<dbReference type="Gene3D" id="2.60.40.10">
    <property type="entry name" value="Immunoglobulins"/>
    <property type="match status" value="2"/>
</dbReference>
<sequence precursor="true">MIRFLLIAPCLLLALTQQATAQEWARKMFTATSHDFGDVARGAKTEYAFELQNIFKEPIHISGVRTSCGCTTPRVTKDTLNTWEKGAVIAHFNTDTFLGQRGATLTVTIDKPYYAEVQLSVKGYIHSDVVFQPGLVDFGSVDQGAEVARRVQVNFTGRTDWKINDVRSANPNLLVRLDEVSRGGSRVVYDMHVTLKGDAPAGYLRDQLNLVTNDRARPTIPIGVEAIVNSPLTLSPAAWFVGVVKPGQTVDKQLIIRGKKPFRVTDVRCNGDCFTAKPPSGEAKTLQFVPITFTAPATPGEMAAQIVIETDLGSATVVCEATAKIEE</sequence>
<protein>
    <recommendedName>
        <fullName evidence="4">DUF1573 domain-containing protein</fullName>
    </recommendedName>
</protein>
<dbReference type="EMBL" id="CP036433">
    <property type="protein sequence ID" value="QDU98048.1"/>
    <property type="molecule type" value="Genomic_DNA"/>
</dbReference>
<name>A0A518E1T1_9BACT</name>
<dbReference type="PANTHER" id="PTHR37833:SF1">
    <property type="entry name" value="SIGNAL PEPTIDE PROTEIN"/>
    <property type="match status" value="1"/>
</dbReference>
<dbReference type="Proteomes" id="UP000317648">
    <property type="component" value="Chromosome"/>
</dbReference>
<evidence type="ECO:0000313" key="2">
    <source>
        <dbReference type="EMBL" id="QDU98048.1"/>
    </source>
</evidence>